<proteinExistence type="predicted"/>
<gene>
    <name evidence="2" type="ORF">LCGC14_1069330</name>
</gene>
<evidence type="ECO:0000256" key="1">
    <source>
        <dbReference type="SAM" id="MobiDB-lite"/>
    </source>
</evidence>
<reference evidence="2" key="1">
    <citation type="journal article" date="2015" name="Nature">
        <title>Complex archaea that bridge the gap between prokaryotes and eukaryotes.</title>
        <authorList>
            <person name="Spang A."/>
            <person name="Saw J.H."/>
            <person name="Jorgensen S.L."/>
            <person name="Zaremba-Niedzwiedzka K."/>
            <person name="Martijn J."/>
            <person name="Lind A.E."/>
            <person name="van Eijk R."/>
            <person name="Schleper C."/>
            <person name="Guy L."/>
            <person name="Ettema T.J."/>
        </authorList>
    </citation>
    <scope>NUCLEOTIDE SEQUENCE</scope>
</reference>
<sequence>MISPFKFRSDDPPLIDTMPGEPSSTPIPLTGDGFPIQLLMGPWGIDTNPIPPWRCGFGGTNDSIGGIGECIGAPTGIDTNPNPNPWNIDDVDFGVIHPPGIDGGGLGARGQDDNVDDLWKSGGTGSIDGEGFGMGVGGDGGNITGKSDSGGEFDIGEERTGIHGIGNENFDGITGYGGSDFIEPIDPGPIGPIMNVTEVMDMVNGGTNDG</sequence>
<dbReference type="EMBL" id="LAZR01004594">
    <property type="protein sequence ID" value="KKN07221.1"/>
    <property type="molecule type" value="Genomic_DNA"/>
</dbReference>
<feature type="region of interest" description="Disordered" evidence="1">
    <location>
        <begin position="1"/>
        <end position="24"/>
    </location>
</feature>
<organism evidence="2">
    <name type="scientific">marine sediment metagenome</name>
    <dbReference type="NCBI Taxonomy" id="412755"/>
    <lineage>
        <taxon>unclassified sequences</taxon>
        <taxon>metagenomes</taxon>
        <taxon>ecological metagenomes</taxon>
    </lineage>
</organism>
<protein>
    <submittedName>
        <fullName evidence="2">Uncharacterized protein</fullName>
    </submittedName>
</protein>
<comment type="caution">
    <text evidence="2">The sequence shown here is derived from an EMBL/GenBank/DDBJ whole genome shotgun (WGS) entry which is preliminary data.</text>
</comment>
<name>A0A0F9Q1S8_9ZZZZ</name>
<evidence type="ECO:0000313" key="2">
    <source>
        <dbReference type="EMBL" id="KKN07221.1"/>
    </source>
</evidence>
<accession>A0A0F9Q1S8</accession>
<dbReference type="AlphaFoldDB" id="A0A0F9Q1S8"/>